<accession>A0A917KLT4</accession>
<comment type="caution">
    <text evidence="4">The sequence shown here is derived from an EMBL/GenBank/DDBJ whole genome shotgun (WGS) entry which is preliminary data.</text>
</comment>
<keyword evidence="5" id="KW-1185">Reference proteome</keyword>
<feature type="chain" id="PRO_5037387041" description="PRC-barrel domain-containing protein" evidence="2">
    <location>
        <begin position="38"/>
        <end position="227"/>
    </location>
</feature>
<dbReference type="EMBL" id="BMKW01000005">
    <property type="protein sequence ID" value="GGJ14657.1"/>
    <property type="molecule type" value="Genomic_DNA"/>
</dbReference>
<evidence type="ECO:0000313" key="5">
    <source>
        <dbReference type="Proteomes" id="UP000661507"/>
    </source>
</evidence>
<name>A0A917KLT4_9PROT</name>
<feature type="region of interest" description="Disordered" evidence="1">
    <location>
        <begin position="116"/>
        <end position="138"/>
    </location>
</feature>
<evidence type="ECO:0000259" key="3">
    <source>
        <dbReference type="Pfam" id="PF05239"/>
    </source>
</evidence>
<feature type="region of interest" description="Disordered" evidence="1">
    <location>
        <begin position="85"/>
        <end position="104"/>
    </location>
</feature>
<organism evidence="4 5">
    <name type="scientific">Neoroseomonas lacus</name>
    <dbReference type="NCBI Taxonomy" id="287609"/>
    <lineage>
        <taxon>Bacteria</taxon>
        <taxon>Pseudomonadati</taxon>
        <taxon>Pseudomonadota</taxon>
        <taxon>Alphaproteobacteria</taxon>
        <taxon>Acetobacterales</taxon>
        <taxon>Acetobacteraceae</taxon>
        <taxon>Neoroseomonas</taxon>
    </lineage>
</organism>
<dbReference type="Pfam" id="PF05239">
    <property type="entry name" value="PRC"/>
    <property type="match status" value="1"/>
</dbReference>
<reference evidence="4" key="2">
    <citation type="submission" date="2020-09" db="EMBL/GenBank/DDBJ databases">
        <authorList>
            <person name="Sun Q."/>
            <person name="Zhou Y."/>
        </authorList>
    </citation>
    <scope>NUCLEOTIDE SEQUENCE</scope>
    <source>
        <strain evidence="4">CGMCC 1.3617</strain>
    </source>
</reference>
<dbReference type="InterPro" id="IPR011033">
    <property type="entry name" value="PRC_barrel-like_sf"/>
</dbReference>
<dbReference type="SUPFAM" id="SSF50346">
    <property type="entry name" value="PRC-barrel domain"/>
    <property type="match status" value="1"/>
</dbReference>
<protein>
    <recommendedName>
        <fullName evidence="3">PRC-barrel domain-containing protein</fullName>
    </recommendedName>
</protein>
<evidence type="ECO:0000313" key="4">
    <source>
        <dbReference type="EMBL" id="GGJ14657.1"/>
    </source>
</evidence>
<dbReference type="Proteomes" id="UP000661507">
    <property type="component" value="Unassembled WGS sequence"/>
</dbReference>
<dbReference type="InterPro" id="IPR027275">
    <property type="entry name" value="PRC-brl_dom"/>
</dbReference>
<dbReference type="AlphaFoldDB" id="A0A917KLT4"/>
<evidence type="ECO:0000256" key="2">
    <source>
        <dbReference type="SAM" id="SignalP"/>
    </source>
</evidence>
<feature type="compositionally biased region" description="Low complexity" evidence="1">
    <location>
        <begin position="116"/>
        <end position="132"/>
    </location>
</feature>
<feature type="compositionally biased region" description="Polar residues" evidence="1">
    <location>
        <begin position="88"/>
        <end position="100"/>
    </location>
</feature>
<dbReference type="PANTHER" id="PTHR36505:SF1">
    <property type="entry name" value="BLR1072 PROTEIN"/>
    <property type="match status" value="1"/>
</dbReference>
<feature type="region of interest" description="Disordered" evidence="1">
    <location>
        <begin position="41"/>
        <end position="80"/>
    </location>
</feature>
<feature type="domain" description="PRC-barrel" evidence="3">
    <location>
        <begin position="140"/>
        <end position="194"/>
    </location>
</feature>
<proteinExistence type="predicted"/>
<sequence>MRAGTTQQEKNAMTKSSLMLPAALAAAMTLAPGLVLAQARDGSTANPPSDAVGRTIDRATGRPTVPDGQPGNPPSTALGRTTDRALGQATSPDGTGNNPPGTAVGRVLERVGDAVTSATGSASPPPARTAATQQVRPSNRASGIIGANIYNEAGTSIGEVEDLIIQRDGSAPVAVVSVGGFLGMGARLVAVPLAELRFAEDNARWTLHGATKESLQARPVVSFASRG</sequence>
<keyword evidence="2" id="KW-0732">Signal</keyword>
<dbReference type="Gene3D" id="2.30.30.240">
    <property type="entry name" value="PRC-barrel domain"/>
    <property type="match status" value="1"/>
</dbReference>
<gene>
    <name evidence="4" type="ORF">GCM10011320_22390</name>
</gene>
<feature type="signal peptide" evidence="2">
    <location>
        <begin position="1"/>
        <end position="37"/>
    </location>
</feature>
<reference evidence="4" key="1">
    <citation type="journal article" date="2014" name="Int. J. Syst. Evol. Microbiol.">
        <title>Complete genome sequence of Corynebacterium casei LMG S-19264T (=DSM 44701T), isolated from a smear-ripened cheese.</title>
        <authorList>
            <consortium name="US DOE Joint Genome Institute (JGI-PGF)"/>
            <person name="Walter F."/>
            <person name="Albersmeier A."/>
            <person name="Kalinowski J."/>
            <person name="Ruckert C."/>
        </authorList>
    </citation>
    <scope>NUCLEOTIDE SEQUENCE</scope>
    <source>
        <strain evidence="4">CGMCC 1.3617</strain>
    </source>
</reference>
<evidence type="ECO:0000256" key="1">
    <source>
        <dbReference type="SAM" id="MobiDB-lite"/>
    </source>
</evidence>
<dbReference type="PANTHER" id="PTHR36505">
    <property type="entry name" value="BLR1072 PROTEIN"/>
    <property type="match status" value="1"/>
</dbReference>